<feature type="compositionally biased region" description="Basic and acidic residues" evidence="4">
    <location>
        <begin position="27"/>
        <end position="39"/>
    </location>
</feature>
<dbReference type="EMBL" id="CP002961">
    <property type="protein sequence ID" value="AFK04879.1"/>
    <property type="molecule type" value="Genomic_DNA"/>
</dbReference>
<feature type="region of interest" description="Disordered" evidence="4">
    <location>
        <begin position="1"/>
        <end position="39"/>
    </location>
</feature>
<dbReference type="NCBIfam" id="TIGR00180">
    <property type="entry name" value="parB_part"/>
    <property type="match status" value="1"/>
</dbReference>
<dbReference type="Pfam" id="PF17762">
    <property type="entry name" value="HTH_ParB"/>
    <property type="match status" value="1"/>
</dbReference>
<keyword evidence="7" id="KW-1185">Reference proteome</keyword>
<dbReference type="SMART" id="SM00470">
    <property type="entry name" value="ParB"/>
    <property type="match status" value="1"/>
</dbReference>
<evidence type="ECO:0000256" key="2">
    <source>
        <dbReference type="ARBA" id="ARBA00022829"/>
    </source>
</evidence>
<gene>
    <name evidence="6" type="ordered locus">Emtol_3753</name>
</gene>
<comment type="similarity">
    <text evidence="1">Belongs to the ParB family.</text>
</comment>
<evidence type="ECO:0000256" key="4">
    <source>
        <dbReference type="SAM" id="MobiDB-lite"/>
    </source>
</evidence>
<proteinExistence type="inferred from homology"/>
<dbReference type="SUPFAM" id="SSF109709">
    <property type="entry name" value="KorB DNA-binding domain-like"/>
    <property type="match status" value="1"/>
</dbReference>
<keyword evidence="3" id="KW-0238">DNA-binding</keyword>
<dbReference type="PANTHER" id="PTHR33375:SF1">
    <property type="entry name" value="CHROMOSOME-PARTITIONING PROTEIN PARB-RELATED"/>
    <property type="match status" value="1"/>
</dbReference>
<sequence length="312" mass="35223">MEPKVANTKKSMTGLGRGLGALLSDSGSEKGPAEKNLETPAPRRMEAMSSMHEIMIESVETNPFQPRSHFDQEALQELAESIKVLGIIQPITVKEASPGKYTLISGERRLQASKLAGLTKIPAYIRTANDQQMLEMALIENIQRENLNAIEIALSYHRLLSEFQLKQEELGDRVGKNRTTVNNYLRLLKLPDVIQAAVRDNEISMGHARALINIDNHETQIKLFNKIVQENWSVRKVEDEVRRLTLTVPDEGKSTRQVTIKQEISSLQFRLQGYFGTKVLVKADDKHKGEIKIPFTSKEELDRILNTIKVSE</sequence>
<dbReference type="InterPro" id="IPR003115">
    <property type="entry name" value="ParB_N"/>
</dbReference>
<dbReference type="Gene3D" id="3.90.1530.30">
    <property type="match status" value="1"/>
</dbReference>
<name>A0ABN4AQY6_EMTOG</name>
<organism evidence="6 7">
    <name type="scientific">Emticicia oligotrophica (strain DSM 17448 / CIP 109782 / MTCC 6937 / GPTSA100-15)</name>
    <dbReference type="NCBI Taxonomy" id="929562"/>
    <lineage>
        <taxon>Bacteria</taxon>
        <taxon>Pseudomonadati</taxon>
        <taxon>Bacteroidota</taxon>
        <taxon>Cytophagia</taxon>
        <taxon>Cytophagales</taxon>
        <taxon>Leadbetterellaceae</taxon>
        <taxon>Emticicia</taxon>
    </lineage>
</organism>
<dbReference type="CDD" id="cd16393">
    <property type="entry name" value="SPO0J_N"/>
    <property type="match status" value="1"/>
</dbReference>
<dbReference type="Pfam" id="PF02195">
    <property type="entry name" value="ParB_N"/>
    <property type="match status" value="1"/>
</dbReference>
<accession>A0ABN4AQY6</accession>
<dbReference type="SUPFAM" id="SSF110849">
    <property type="entry name" value="ParB/Sulfiredoxin"/>
    <property type="match status" value="1"/>
</dbReference>
<dbReference type="InterPro" id="IPR050336">
    <property type="entry name" value="Chromosome_partition/occlusion"/>
</dbReference>
<dbReference type="InterPro" id="IPR041468">
    <property type="entry name" value="HTH_ParB/Spo0J"/>
</dbReference>
<evidence type="ECO:0000256" key="3">
    <source>
        <dbReference type="ARBA" id="ARBA00023125"/>
    </source>
</evidence>
<keyword evidence="2" id="KW-0159">Chromosome partition</keyword>
<evidence type="ECO:0000313" key="6">
    <source>
        <dbReference type="EMBL" id="AFK04879.1"/>
    </source>
</evidence>
<dbReference type="Pfam" id="PF23552">
    <property type="entry name" value="ParB_C"/>
    <property type="match status" value="1"/>
</dbReference>
<dbReference type="Proteomes" id="UP000002875">
    <property type="component" value="Chromosome"/>
</dbReference>
<feature type="domain" description="ParB-like N-terminal" evidence="5">
    <location>
        <begin position="52"/>
        <end position="142"/>
    </location>
</feature>
<evidence type="ECO:0000256" key="1">
    <source>
        <dbReference type="ARBA" id="ARBA00006295"/>
    </source>
</evidence>
<dbReference type="InterPro" id="IPR036086">
    <property type="entry name" value="ParB/Sulfiredoxin_sf"/>
</dbReference>
<dbReference type="PANTHER" id="PTHR33375">
    <property type="entry name" value="CHROMOSOME-PARTITIONING PROTEIN PARB-RELATED"/>
    <property type="match status" value="1"/>
</dbReference>
<protein>
    <submittedName>
        <fullName evidence="6">ParB-like partition protein</fullName>
    </submittedName>
</protein>
<evidence type="ECO:0000313" key="7">
    <source>
        <dbReference type="Proteomes" id="UP000002875"/>
    </source>
</evidence>
<dbReference type="RefSeq" id="WP_015030567.1">
    <property type="nucleotide sequence ID" value="NC_018748.1"/>
</dbReference>
<dbReference type="InterPro" id="IPR057240">
    <property type="entry name" value="ParB_dimer_C"/>
</dbReference>
<evidence type="ECO:0000259" key="5">
    <source>
        <dbReference type="SMART" id="SM00470"/>
    </source>
</evidence>
<dbReference type="Gene3D" id="1.10.10.2830">
    <property type="match status" value="1"/>
</dbReference>
<reference evidence="6 7" key="1">
    <citation type="submission" date="2011-07" db="EMBL/GenBank/DDBJ databases">
        <title>The complete genome of chromosome of Emticicia oligotrophica DSM 17448.</title>
        <authorList>
            <consortium name="US DOE Joint Genome Institute (JGI-PGF)"/>
            <person name="Lucas S."/>
            <person name="Han J."/>
            <person name="Lapidus A."/>
            <person name="Bruce D."/>
            <person name="Goodwin L."/>
            <person name="Pitluck S."/>
            <person name="Peters L."/>
            <person name="Kyrpides N."/>
            <person name="Mavromatis K."/>
            <person name="Ivanova N."/>
            <person name="Ovchinnikova G."/>
            <person name="Teshima H."/>
            <person name="Detter J.C."/>
            <person name="Tapia R."/>
            <person name="Han C."/>
            <person name="Land M."/>
            <person name="Hauser L."/>
            <person name="Markowitz V."/>
            <person name="Cheng J.-F."/>
            <person name="Hugenholtz P."/>
            <person name="Woyke T."/>
            <person name="Wu D."/>
            <person name="Tindall B."/>
            <person name="Pomrenke H."/>
            <person name="Brambilla E."/>
            <person name="Klenk H.-P."/>
            <person name="Eisen J.A."/>
        </authorList>
    </citation>
    <scope>NUCLEOTIDE SEQUENCE [LARGE SCALE GENOMIC DNA]</scope>
    <source>
        <strain evidence="6 7">DSM 17448</strain>
    </source>
</reference>
<dbReference type="InterPro" id="IPR004437">
    <property type="entry name" value="ParB/RepB/Spo0J"/>
</dbReference>